<feature type="compositionally biased region" description="Basic residues" evidence="1">
    <location>
        <begin position="1"/>
        <end position="17"/>
    </location>
</feature>
<gene>
    <name evidence="3" type="primary">LOC102809199</name>
</gene>
<dbReference type="Proteomes" id="UP000694865">
    <property type="component" value="Unplaced"/>
</dbReference>
<dbReference type="GeneID" id="102809199"/>
<feature type="region of interest" description="Disordered" evidence="1">
    <location>
        <begin position="1"/>
        <end position="54"/>
    </location>
</feature>
<accession>A0ABM0MSA3</accession>
<evidence type="ECO:0000313" key="3">
    <source>
        <dbReference type="RefSeq" id="XP_006822894.1"/>
    </source>
</evidence>
<proteinExistence type="predicted"/>
<evidence type="ECO:0000256" key="1">
    <source>
        <dbReference type="SAM" id="MobiDB-lite"/>
    </source>
</evidence>
<keyword evidence="2" id="KW-1185">Reference proteome</keyword>
<sequence length="181" mass="19733">MPAQKKRGRPTRSKKTPARFSQDQQPPPTSNKKQRTATKTSNQLANENSTPNAATITSPLQIDLLSPASTTNQQQTDNQFAMTQPATQQIYDLFNQPQLIAANQQIIGLSSNQPVAQQQHTYAQYNQPAVQPMLLAQQAHATGQVSNIPPPAPSKVPAVVPPMHLQLPYVDPSTLNALAIR</sequence>
<feature type="compositionally biased region" description="Polar residues" evidence="1">
    <location>
        <begin position="37"/>
        <end position="54"/>
    </location>
</feature>
<organism evidence="2 3">
    <name type="scientific">Saccoglossus kowalevskii</name>
    <name type="common">Acorn worm</name>
    <dbReference type="NCBI Taxonomy" id="10224"/>
    <lineage>
        <taxon>Eukaryota</taxon>
        <taxon>Metazoa</taxon>
        <taxon>Hemichordata</taxon>
        <taxon>Enteropneusta</taxon>
        <taxon>Harrimaniidae</taxon>
        <taxon>Saccoglossus</taxon>
    </lineage>
</organism>
<protein>
    <submittedName>
        <fullName evidence="3">Ras-interacting protein RIP3-like</fullName>
    </submittedName>
</protein>
<dbReference type="RefSeq" id="XP_006822894.1">
    <property type="nucleotide sequence ID" value="XM_006822831.1"/>
</dbReference>
<evidence type="ECO:0000313" key="2">
    <source>
        <dbReference type="Proteomes" id="UP000694865"/>
    </source>
</evidence>
<reference evidence="3" key="1">
    <citation type="submission" date="2025-08" db="UniProtKB">
        <authorList>
            <consortium name="RefSeq"/>
        </authorList>
    </citation>
    <scope>IDENTIFICATION</scope>
    <source>
        <tissue evidence="3">Testes</tissue>
    </source>
</reference>
<feature type="non-terminal residue" evidence="3">
    <location>
        <position position="181"/>
    </location>
</feature>
<name>A0ABM0MSA3_SACKO</name>